<reference evidence="3 4" key="1">
    <citation type="submission" date="2020-08" db="EMBL/GenBank/DDBJ databases">
        <title>Putative novel bacterial strains isolated from necrotic wheat leaf tissues caused by Xanthomonas translucens.</title>
        <authorList>
            <person name="Tambong J.T."/>
        </authorList>
    </citation>
    <scope>NUCLEOTIDE SEQUENCE [LARGE SCALE GENOMIC DNA]</scope>
    <source>
        <strain evidence="3 4">DOAB 1069</strain>
    </source>
</reference>
<proteinExistence type="predicted"/>
<dbReference type="NCBIfam" id="TIGR01541">
    <property type="entry name" value="tape_meas_lam_C"/>
    <property type="match status" value="1"/>
</dbReference>
<gene>
    <name evidence="3" type="ORF">H8S59_01025</name>
</gene>
<feature type="domain" description="Bacteriophage tail tape measure N-terminal" evidence="1">
    <location>
        <begin position="117"/>
        <end position="318"/>
    </location>
</feature>
<evidence type="ECO:0000259" key="2">
    <source>
        <dbReference type="Pfam" id="PF09718"/>
    </source>
</evidence>
<dbReference type="Pfam" id="PF09718">
    <property type="entry name" value="Tape_meas_lam_C"/>
    <property type="match status" value="1"/>
</dbReference>
<name>A0ABR7ATW2_9PSED</name>
<dbReference type="InterPro" id="IPR006431">
    <property type="entry name" value="Phage_tape_meas_C"/>
</dbReference>
<evidence type="ECO:0000259" key="1">
    <source>
        <dbReference type="Pfam" id="PF06791"/>
    </source>
</evidence>
<dbReference type="EMBL" id="JACONW010000002">
    <property type="protein sequence ID" value="MBC3948356.1"/>
    <property type="molecule type" value="Genomic_DNA"/>
</dbReference>
<organism evidence="3 4">
    <name type="scientific">Pseudomonas folii</name>
    <dbReference type="NCBI Taxonomy" id="2762593"/>
    <lineage>
        <taxon>Bacteria</taxon>
        <taxon>Pseudomonadati</taxon>
        <taxon>Pseudomonadota</taxon>
        <taxon>Gammaproteobacteria</taxon>
        <taxon>Pseudomonadales</taxon>
        <taxon>Pseudomonadaceae</taxon>
        <taxon>Pseudomonas</taxon>
    </lineage>
</organism>
<evidence type="ECO:0000313" key="4">
    <source>
        <dbReference type="Proteomes" id="UP000651852"/>
    </source>
</evidence>
<sequence length="987" mass="103174">MTTIAELGIKVDSTDAAQASSDLDKLTAAGGRAEKAAEGVAKGADKASAAIHKQRDELSDLLGEIDPTVKALGRLDELETKLAKHKGVGLDAATFSEYQAKIDQSRANLGRFDDSLTRTGNTAKQTAAALRGVPAQFTDIAVSLQGGQAPLTVLLQQGGQLKDMFGGIGPAARALGGYVLGLVNPFTVAAAAVGVLGLAYYQGSEEQEKFRDALVTTGNSAGTTTSSLAGMAKQVSATVGTTGAAAAVLAQLAGTGKIVSSSFEEIAVAALAFEKATGKAASETVAEFAKLADDPVKAVVALNDKYNFLTAAVFTQIRALQEQGDTLGAQQVAEGAYADALVERAGTITNNLGAVESAWAAVKSGAKGAWDAILDIGREDTFEEKFDKLADRLATLRNAQSNPFILGDNPDMGLLGGGESGAQKDVTALLQKEVDDQAKARQQMFDALNIREGTKAYETLQKNLDSTASKSTKLTKALQDNQREIAQARKAGFQITADQEAALEKQTREKFKETKKGGSTAVDLTGFNDAQNQLKAVSSYYQNIQKELDSAQKAGLVSAESYSSQRIALVEQERVEVAAAYESEITALEAVRAKSTTSAAQRIQIDQKIADARTSMVKAQQDAETQLEVLANAETGRIEKQKLAISSYTDALNQQNVALQRAGQRAANGVGQGDRQASLTSSLNGIEDRANQQRLDLARDKANKSRNMSAEEYQAKLDAINRSEKDLAETTLSNYEQMSAAQSDWRNGATSAFSNYLESARDVAGQAKSLFTNAFTGMEDAIVNFAMTGKLSFSDLAKSILADMERIATRQASSALLTSLVGAGTSYLTGSSTPASAGSTSAGYSDAALSGWSGVQQAKGGAWSGGVQMFANGGAFTNSVVSKPTAFGMSGGQAGVMGEAGPEAIMPLTRTAGGKLGVMSVGGGVGGTQINVEVHIDGDGNATSSSDAPGYDLFGKELATFVQQKYQELRTRDMRQGGVISNAIKGR</sequence>
<protein>
    <submittedName>
        <fullName evidence="3">Phage tail tape measure protein</fullName>
    </submittedName>
</protein>
<dbReference type="InterPro" id="IPR009628">
    <property type="entry name" value="Phage_tape_measure_N"/>
</dbReference>
<dbReference type="Proteomes" id="UP000651852">
    <property type="component" value="Unassembled WGS sequence"/>
</dbReference>
<feature type="domain" description="Bacteriophage tail tape measure C-terminal" evidence="2">
    <location>
        <begin position="744"/>
        <end position="817"/>
    </location>
</feature>
<dbReference type="RefSeq" id="WP_187520153.1">
    <property type="nucleotide sequence ID" value="NZ_JACONW010000002.1"/>
</dbReference>
<dbReference type="Pfam" id="PF06791">
    <property type="entry name" value="TMP_2"/>
    <property type="match status" value="1"/>
</dbReference>
<evidence type="ECO:0000313" key="3">
    <source>
        <dbReference type="EMBL" id="MBC3948356.1"/>
    </source>
</evidence>
<accession>A0ABR7ATW2</accession>
<comment type="caution">
    <text evidence="3">The sequence shown here is derived from an EMBL/GenBank/DDBJ whole genome shotgun (WGS) entry which is preliminary data.</text>
</comment>
<keyword evidence="4" id="KW-1185">Reference proteome</keyword>